<accession>A0A1J5QA93</accession>
<evidence type="ECO:0000313" key="2">
    <source>
        <dbReference type="EMBL" id="OIQ76828.1"/>
    </source>
</evidence>
<sequence length="694" mass="76246">MQREQALALVDDHRRPRALLLHAERHAQVRGKALVVPRVVGDLDVAQGADRRRDVVMEGGRHVARADGVLPGRQVRGHPLDDLAGDVRCGDELHPDRLRERPDQRGHELGVQARHHPVEALRADPVEHDERDVDRHAVGIGPRLELVAERQLQVALRPRRGELRLVDLGHVLRQEQVEGERQQCRVGPARGLPPGVEVPGRDDVGREPLVVEVEQDVVVHHEPAPTGLRLEPLRLGEQLAVVVEERVVRGPLALDERVTDEQLARVSRIDLRVQDPTLRDDRHAVEQHLLVGHRGALLGGPRRLGVGAPDQVRGELLGPLGLDPRDVTTPQARGLDELARHHPGRGLLGETRPGEDREPCAPRAQVLVARLTPGGARGVLRRSAARADAHLGDLLHAELGEQPGQQRLVDPVGVPRETAVRLGVGEPGLLVSSPRAGSGVRAACRRGSSGLLGGEGRCPWRRPTDRARRRPGRHGRAGRRRSHRDAERLRHLAQLRDDVLPLAQPQVVEELGLAQAAERAAGQLPLLLLHVLPEVQVAEEVRRRVVETRMRLIGLRALLGRPLAWVLDRERGRDDDDLARDVASAALDDHPAQPRVHRKLGEGAADVGQPAVVGVGPPRAGAGVLVAIVRAGRPEGAELGEELHPVADRAGVRWVDEREPGDVLRRGRDPDRDHLQDHRRERRPQDLGLGELRS</sequence>
<feature type="region of interest" description="Disordered" evidence="1">
    <location>
        <begin position="182"/>
        <end position="203"/>
    </location>
</feature>
<name>A0A1J5QA93_9ZZZZ</name>
<protein>
    <submittedName>
        <fullName evidence="2">Uncharacterized protein</fullName>
    </submittedName>
</protein>
<dbReference type="AlphaFoldDB" id="A0A1J5QA93"/>
<feature type="compositionally biased region" description="Basic and acidic residues" evidence="1">
    <location>
        <begin position="657"/>
        <end position="685"/>
    </location>
</feature>
<feature type="region of interest" description="Disordered" evidence="1">
    <location>
        <begin position="455"/>
        <end position="486"/>
    </location>
</feature>
<dbReference type="EMBL" id="MLJW01001762">
    <property type="protein sequence ID" value="OIQ76828.1"/>
    <property type="molecule type" value="Genomic_DNA"/>
</dbReference>
<reference evidence="2" key="1">
    <citation type="submission" date="2016-10" db="EMBL/GenBank/DDBJ databases">
        <title>Sequence of Gallionella enrichment culture.</title>
        <authorList>
            <person name="Poehlein A."/>
            <person name="Muehling M."/>
            <person name="Daniel R."/>
        </authorList>
    </citation>
    <scope>NUCLEOTIDE SEQUENCE</scope>
</reference>
<evidence type="ECO:0000256" key="1">
    <source>
        <dbReference type="SAM" id="MobiDB-lite"/>
    </source>
</evidence>
<proteinExistence type="predicted"/>
<feature type="compositionally biased region" description="Basic residues" evidence="1">
    <location>
        <begin position="467"/>
        <end position="483"/>
    </location>
</feature>
<gene>
    <name evidence="2" type="ORF">GALL_414860</name>
</gene>
<feature type="region of interest" description="Disordered" evidence="1">
    <location>
        <begin position="339"/>
        <end position="359"/>
    </location>
</feature>
<organism evidence="2">
    <name type="scientific">mine drainage metagenome</name>
    <dbReference type="NCBI Taxonomy" id="410659"/>
    <lineage>
        <taxon>unclassified sequences</taxon>
        <taxon>metagenomes</taxon>
        <taxon>ecological metagenomes</taxon>
    </lineage>
</organism>
<feature type="region of interest" description="Disordered" evidence="1">
    <location>
        <begin position="657"/>
        <end position="694"/>
    </location>
</feature>
<comment type="caution">
    <text evidence="2">The sequence shown here is derived from an EMBL/GenBank/DDBJ whole genome shotgun (WGS) entry which is preliminary data.</text>
</comment>